<dbReference type="AlphaFoldDB" id="A0A154PJZ6"/>
<evidence type="ECO:0000313" key="2">
    <source>
        <dbReference type="EMBL" id="KZC12201.1"/>
    </source>
</evidence>
<evidence type="ECO:0000256" key="1">
    <source>
        <dbReference type="SAM" id="MobiDB-lite"/>
    </source>
</evidence>
<reference evidence="2 3" key="1">
    <citation type="submission" date="2015-07" db="EMBL/GenBank/DDBJ databases">
        <title>The genome of Dufourea novaeangliae.</title>
        <authorList>
            <person name="Pan H."/>
            <person name="Kapheim K."/>
        </authorList>
    </citation>
    <scope>NUCLEOTIDE SEQUENCE [LARGE SCALE GENOMIC DNA]</scope>
    <source>
        <strain evidence="2">0120121106</strain>
        <tissue evidence="2">Whole body</tissue>
    </source>
</reference>
<keyword evidence="3" id="KW-1185">Reference proteome</keyword>
<evidence type="ECO:0000313" key="3">
    <source>
        <dbReference type="Proteomes" id="UP000076502"/>
    </source>
</evidence>
<gene>
    <name evidence="2" type="ORF">WN55_03715</name>
</gene>
<proteinExistence type="predicted"/>
<dbReference type="Proteomes" id="UP000076502">
    <property type="component" value="Unassembled WGS sequence"/>
</dbReference>
<name>A0A154PJZ6_DUFNO</name>
<sequence length="659" mass="75801">KRLRNLDEDGNPCCRCKHSPNIPQNFFEDFEKLSDCAEEYEADITFIQALVWLKSATRVMKDISVEQFHLVFHKQWNDIPNKSKDSEICNQDTILEVEEHSNSAILLNENLERHRVLGSDLECTSPDLLSNVKHRQKFNVTQNQRHTKQNDEYITRRTSSLSTFSFESTQTHFRSFIENTATGNNCVISDSEREDLSCSDMFNDSIESKEMNSASKNEINNKLLDGNDLITAKSAVELPLLLSGIDSSWYNDSSQKVVSESKNDLSFSSSDDETIDLFNESCSLYKGSANNSQNDVNGRLSKTNTKITEQYVKMTDSHFSTKKPTVSSSLVDNVSSPRKDSAYDTYHLSEEHCVSLNGDENFFLNSKIDGITSYQRCNIADGLDFLDADMDEKAWISDNNRDSWLPSLKLSLYQKNDGSTDSIQTVGSICHDPESSQRNRWSQQNDKLMENVESKDTPRKKRKLESTPKTDSSLRGDIQEEKRLVPLQLLRFTLDALNTDDIAFQSMKVILSILRNDRVTRQYMRTRYWKNTLEMLAVDAVLNFCDIFETENKNNACTNEIVQVITSTLETSIDNTELNKVIVEYVFLQKSDNHSEGETIIPVVDLWKKQLKFEVDIVQESMQARERRWQMIFNEFSVIAVEIFVQFAEMSRRMYNLLT</sequence>
<protein>
    <submittedName>
        <fullName evidence="2">Uncharacterized protein</fullName>
    </submittedName>
</protein>
<feature type="compositionally biased region" description="Basic and acidic residues" evidence="1">
    <location>
        <begin position="447"/>
        <end position="457"/>
    </location>
</feature>
<accession>A0A154PJZ6</accession>
<feature type="non-terminal residue" evidence="2">
    <location>
        <position position="1"/>
    </location>
</feature>
<organism evidence="2 3">
    <name type="scientific">Dufourea novaeangliae</name>
    <name type="common">Sweat bee</name>
    <dbReference type="NCBI Taxonomy" id="178035"/>
    <lineage>
        <taxon>Eukaryota</taxon>
        <taxon>Metazoa</taxon>
        <taxon>Ecdysozoa</taxon>
        <taxon>Arthropoda</taxon>
        <taxon>Hexapoda</taxon>
        <taxon>Insecta</taxon>
        <taxon>Pterygota</taxon>
        <taxon>Neoptera</taxon>
        <taxon>Endopterygota</taxon>
        <taxon>Hymenoptera</taxon>
        <taxon>Apocrita</taxon>
        <taxon>Aculeata</taxon>
        <taxon>Apoidea</taxon>
        <taxon>Anthophila</taxon>
        <taxon>Halictidae</taxon>
        <taxon>Rophitinae</taxon>
        <taxon>Dufourea</taxon>
    </lineage>
</organism>
<feature type="region of interest" description="Disordered" evidence="1">
    <location>
        <begin position="424"/>
        <end position="477"/>
    </location>
</feature>
<dbReference type="EMBL" id="KQ434943">
    <property type="protein sequence ID" value="KZC12201.1"/>
    <property type="molecule type" value="Genomic_DNA"/>
</dbReference>
<feature type="non-terminal residue" evidence="2">
    <location>
        <position position="659"/>
    </location>
</feature>
<feature type="compositionally biased region" description="Basic and acidic residues" evidence="1">
    <location>
        <begin position="464"/>
        <end position="477"/>
    </location>
</feature>